<sequence length="427" mass="48006">MPAEQDSPAAVQPAGTTNHSANVNASRLLLLPLELRRIIILDVLHHGHQGAPILSEEVVGNRIRLWNGFDPEYPAGTSIYVPKIRPWTHGEGLLRTSRQLRRDTLDLIEDTLKTGKVHIPFELDVMVIKGAGVLPTWTSFPYHPRHIKNLKITFRVFQHLGWIIPTSWADEARFDDRHSLSVPTVTEWNFLVVIALYALGRLGRPSKASARDAAASERGPPGTRQHTTRSNRFAGPGVHAPSSARYTVDSMLLSVHRPEYWDDGTTVLLDPQLCRGGIDIQYDSFQFRRQIFNDDLLRPGRLPEPVLQMVDPASTGPRGGSQLLAALWKLFAGFVEDLNGVYLDSMARNVRTVTIASEGSGHRAWEGILTGGFESTDVDALFSWEMSQTEPHRAALDTLRVINNRRELGWWDHALHKTILEERRQNY</sequence>
<accession>A0ACC1QFI8</accession>
<name>A0ACC1QFI8_9HYPO</name>
<proteinExistence type="predicted"/>
<comment type="caution">
    <text evidence="1">The sequence shown here is derived from an EMBL/GenBank/DDBJ whole genome shotgun (WGS) entry which is preliminary data.</text>
</comment>
<gene>
    <name evidence="1" type="ORF">NLG97_g9794</name>
</gene>
<dbReference type="EMBL" id="JANAKD010002156">
    <property type="protein sequence ID" value="KAJ3474546.1"/>
    <property type="molecule type" value="Genomic_DNA"/>
</dbReference>
<evidence type="ECO:0000313" key="1">
    <source>
        <dbReference type="EMBL" id="KAJ3474546.1"/>
    </source>
</evidence>
<dbReference type="Proteomes" id="UP001148737">
    <property type="component" value="Unassembled WGS sequence"/>
</dbReference>
<keyword evidence="2" id="KW-1185">Reference proteome</keyword>
<evidence type="ECO:0000313" key="2">
    <source>
        <dbReference type="Proteomes" id="UP001148737"/>
    </source>
</evidence>
<protein>
    <submittedName>
        <fullName evidence="1">Uncharacterized protein</fullName>
    </submittedName>
</protein>
<organism evidence="1 2">
    <name type="scientific">Lecanicillium saksenae</name>
    <dbReference type="NCBI Taxonomy" id="468837"/>
    <lineage>
        <taxon>Eukaryota</taxon>
        <taxon>Fungi</taxon>
        <taxon>Dikarya</taxon>
        <taxon>Ascomycota</taxon>
        <taxon>Pezizomycotina</taxon>
        <taxon>Sordariomycetes</taxon>
        <taxon>Hypocreomycetidae</taxon>
        <taxon>Hypocreales</taxon>
        <taxon>Cordycipitaceae</taxon>
        <taxon>Lecanicillium</taxon>
    </lineage>
</organism>
<reference evidence="1" key="1">
    <citation type="submission" date="2022-07" db="EMBL/GenBank/DDBJ databases">
        <title>Genome Sequence of Lecanicillium saksenae.</title>
        <authorList>
            <person name="Buettner E."/>
        </authorList>
    </citation>
    <scope>NUCLEOTIDE SEQUENCE</scope>
    <source>
        <strain evidence="1">VT-O1</strain>
    </source>
</reference>